<dbReference type="RefSeq" id="WP_092792320.1">
    <property type="nucleotide sequence ID" value="NZ_FNXF01000005.1"/>
</dbReference>
<dbReference type="STRING" id="173990.SAMN05660691_01714"/>
<dbReference type="Proteomes" id="UP000199371">
    <property type="component" value="Unassembled WGS sequence"/>
</dbReference>
<reference evidence="13" key="1">
    <citation type="submission" date="2016-10" db="EMBL/GenBank/DDBJ databases">
        <authorList>
            <person name="Varghese N."/>
            <person name="Submissions S."/>
        </authorList>
    </citation>
    <scope>NUCLEOTIDE SEQUENCE [LARGE SCALE GENOMIC DNA]</scope>
    <source>
        <strain evidence="13">DSM 17616</strain>
    </source>
</reference>
<evidence type="ECO:0000313" key="12">
    <source>
        <dbReference type="EMBL" id="SEH84118.1"/>
    </source>
</evidence>
<keyword evidence="4 10" id="KW-0812">Transmembrane</keyword>
<evidence type="ECO:0000256" key="8">
    <source>
        <dbReference type="ARBA" id="ARBA00032707"/>
    </source>
</evidence>
<proteinExistence type="predicted"/>
<keyword evidence="6 10" id="KW-1133">Transmembrane helix</keyword>
<evidence type="ECO:0000256" key="9">
    <source>
        <dbReference type="ARBA" id="ARBA00047594"/>
    </source>
</evidence>
<evidence type="ECO:0000256" key="5">
    <source>
        <dbReference type="ARBA" id="ARBA00022801"/>
    </source>
</evidence>
<protein>
    <recommendedName>
        <fullName evidence="2">undecaprenyl-diphosphate phosphatase</fullName>
        <ecNumber evidence="2">3.6.1.27</ecNumber>
    </recommendedName>
    <alternativeName>
        <fullName evidence="8">Undecaprenyl pyrophosphate phosphatase</fullName>
    </alternativeName>
</protein>
<evidence type="ECO:0000256" key="10">
    <source>
        <dbReference type="SAM" id="Phobius"/>
    </source>
</evidence>
<dbReference type="SMART" id="SM00014">
    <property type="entry name" value="acidPPc"/>
    <property type="match status" value="1"/>
</dbReference>
<comment type="catalytic activity">
    <reaction evidence="9">
        <text>di-trans,octa-cis-undecaprenyl diphosphate + H2O = di-trans,octa-cis-undecaprenyl phosphate + phosphate + H(+)</text>
        <dbReference type="Rhea" id="RHEA:28094"/>
        <dbReference type="ChEBI" id="CHEBI:15377"/>
        <dbReference type="ChEBI" id="CHEBI:15378"/>
        <dbReference type="ChEBI" id="CHEBI:43474"/>
        <dbReference type="ChEBI" id="CHEBI:58405"/>
        <dbReference type="ChEBI" id="CHEBI:60392"/>
        <dbReference type="EC" id="3.6.1.27"/>
    </reaction>
</comment>
<evidence type="ECO:0000256" key="3">
    <source>
        <dbReference type="ARBA" id="ARBA00022475"/>
    </source>
</evidence>
<dbReference type="PANTHER" id="PTHR14969">
    <property type="entry name" value="SPHINGOSINE-1-PHOSPHATE PHOSPHOHYDROLASE"/>
    <property type="match status" value="1"/>
</dbReference>
<feature type="domain" description="Phosphatidic acid phosphatase type 2/haloperoxidase" evidence="11">
    <location>
        <begin position="62"/>
        <end position="170"/>
    </location>
</feature>
<dbReference type="InterPro" id="IPR000326">
    <property type="entry name" value="PAP2/HPO"/>
</dbReference>
<evidence type="ECO:0000256" key="2">
    <source>
        <dbReference type="ARBA" id="ARBA00012374"/>
    </source>
</evidence>
<feature type="transmembrane region" description="Helical" evidence="10">
    <location>
        <begin position="149"/>
        <end position="173"/>
    </location>
</feature>
<keyword evidence="5" id="KW-0378">Hydrolase</keyword>
<dbReference type="SUPFAM" id="SSF48317">
    <property type="entry name" value="Acid phosphatase/Vanadium-dependent haloperoxidase"/>
    <property type="match status" value="1"/>
</dbReference>
<dbReference type="GO" id="GO:0050380">
    <property type="term" value="F:undecaprenyl-diphosphatase activity"/>
    <property type="evidence" value="ECO:0007669"/>
    <property type="project" value="UniProtKB-EC"/>
</dbReference>
<sequence length="174" mass="19184">MLLKRLEQWDHHSFCSLFSRSSSRQAFIASYFLSKTADGPLYLLLCGILYLFSHSDVTELTTILLLAFALELPLYLVLKNCIKRARPADILTVFGYAHITPSDRFSLPSGHTAGAFVMATTLAIYFPALAVLLLIWACSVGMSRIMLGVHFPLDVIAGATLGTLCSLSAYIIYN</sequence>
<dbReference type="EMBL" id="FNXF01000005">
    <property type="protein sequence ID" value="SEH84118.1"/>
    <property type="molecule type" value="Genomic_DNA"/>
</dbReference>
<dbReference type="PANTHER" id="PTHR14969:SF62">
    <property type="entry name" value="DECAPRENYLPHOSPHORYL-5-PHOSPHORIBOSE PHOSPHATASE RV3807C-RELATED"/>
    <property type="match status" value="1"/>
</dbReference>
<dbReference type="AlphaFoldDB" id="A0A1H6LDC1"/>
<feature type="transmembrane region" description="Helical" evidence="10">
    <location>
        <begin position="26"/>
        <end position="52"/>
    </location>
</feature>
<evidence type="ECO:0000313" key="13">
    <source>
        <dbReference type="Proteomes" id="UP000199371"/>
    </source>
</evidence>
<feature type="transmembrane region" description="Helical" evidence="10">
    <location>
        <begin position="58"/>
        <end position="78"/>
    </location>
</feature>
<keyword evidence="13" id="KW-1185">Reference proteome</keyword>
<dbReference type="Pfam" id="PF01569">
    <property type="entry name" value="PAP2"/>
    <property type="match status" value="1"/>
</dbReference>
<dbReference type="CDD" id="cd01610">
    <property type="entry name" value="PAP2_like"/>
    <property type="match status" value="1"/>
</dbReference>
<evidence type="ECO:0000256" key="7">
    <source>
        <dbReference type="ARBA" id="ARBA00023136"/>
    </source>
</evidence>
<evidence type="ECO:0000256" key="4">
    <source>
        <dbReference type="ARBA" id="ARBA00022692"/>
    </source>
</evidence>
<dbReference type="EC" id="3.6.1.27" evidence="2"/>
<name>A0A1H6LDC1_9GAMM</name>
<comment type="subcellular location">
    <subcellularLocation>
        <location evidence="1">Cell membrane</location>
        <topology evidence="1">Multi-pass membrane protein</topology>
    </subcellularLocation>
</comment>
<dbReference type="GO" id="GO:0005886">
    <property type="term" value="C:plasma membrane"/>
    <property type="evidence" value="ECO:0007669"/>
    <property type="project" value="UniProtKB-SubCell"/>
</dbReference>
<evidence type="ECO:0000256" key="6">
    <source>
        <dbReference type="ARBA" id="ARBA00022989"/>
    </source>
</evidence>
<dbReference type="Gene3D" id="1.20.144.10">
    <property type="entry name" value="Phosphatidic acid phosphatase type 2/haloperoxidase"/>
    <property type="match status" value="1"/>
</dbReference>
<accession>A0A1H6LDC1</accession>
<evidence type="ECO:0000259" key="11">
    <source>
        <dbReference type="SMART" id="SM00014"/>
    </source>
</evidence>
<organism evidence="12 13">
    <name type="scientific">Rheinheimera pacifica</name>
    <dbReference type="NCBI Taxonomy" id="173990"/>
    <lineage>
        <taxon>Bacteria</taxon>
        <taxon>Pseudomonadati</taxon>
        <taxon>Pseudomonadota</taxon>
        <taxon>Gammaproteobacteria</taxon>
        <taxon>Chromatiales</taxon>
        <taxon>Chromatiaceae</taxon>
        <taxon>Rheinheimera</taxon>
    </lineage>
</organism>
<evidence type="ECO:0000256" key="1">
    <source>
        <dbReference type="ARBA" id="ARBA00004651"/>
    </source>
</evidence>
<dbReference type="OrthoDB" id="9780507at2"/>
<dbReference type="InterPro" id="IPR036938">
    <property type="entry name" value="PAP2/HPO_sf"/>
</dbReference>
<keyword evidence="7 10" id="KW-0472">Membrane</keyword>
<gene>
    <name evidence="12" type="ORF">SAMN05660691_01714</name>
</gene>
<keyword evidence="3" id="KW-1003">Cell membrane</keyword>
<feature type="transmembrane region" description="Helical" evidence="10">
    <location>
        <begin position="113"/>
        <end position="137"/>
    </location>
</feature>